<dbReference type="EMBL" id="LAZR01000032">
    <property type="protein sequence ID" value="KKO02193.1"/>
    <property type="molecule type" value="Genomic_DNA"/>
</dbReference>
<organism evidence="8">
    <name type="scientific">marine sediment metagenome</name>
    <dbReference type="NCBI Taxonomy" id="412755"/>
    <lineage>
        <taxon>unclassified sequences</taxon>
        <taxon>metagenomes</taxon>
        <taxon>ecological metagenomes</taxon>
    </lineage>
</organism>
<keyword evidence="6" id="KW-0503">Monooxygenase</keyword>
<evidence type="ECO:0000256" key="2">
    <source>
        <dbReference type="ARBA" id="ARBA00005349"/>
    </source>
</evidence>
<dbReference type="AlphaFoldDB" id="A0A0F9VQG7"/>
<dbReference type="PRINTS" id="PR00420">
    <property type="entry name" value="RNGMNOXGNASE"/>
</dbReference>
<proteinExistence type="inferred from homology"/>
<dbReference type="InterPro" id="IPR018168">
    <property type="entry name" value="Ubi_Hdrlase_CS"/>
</dbReference>
<evidence type="ECO:0000256" key="4">
    <source>
        <dbReference type="ARBA" id="ARBA00022827"/>
    </source>
</evidence>
<evidence type="ECO:0000256" key="6">
    <source>
        <dbReference type="ARBA" id="ARBA00023033"/>
    </source>
</evidence>
<dbReference type="InterPro" id="IPR051205">
    <property type="entry name" value="UbiH/COQ6_monooxygenase"/>
</dbReference>
<dbReference type="GO" id="GO:0019168">
    <property type="term" value="F:2-polyprenylphenol 6-hydroxylase activity"/>
    <property type="evidence" value="ECO:0007669"/>
    <property type="project" value="TreeGrafter"/>
</dbReference>
<dbReference type="InterPro" id="IPR036188">
    <property type="entry name" value="FAD/NAD-bd_sf"/>
</dbReference>
<feature type="domain" description="FAD-binding" evidence="7">
    <location>
        <begin position="5"/>
        <end position="347"/>
    </location>
</feature>
<keyword evidence="3" id="KW-0285">Flavoprotein</keyword>
<keyword evidence="4" id="KW-0274">FAD</keyword>
<evidence type="ECO:0000313" key="8">
    <source>
        <dbReference type="EMBL" id="KKO02193.1"/>
    </source>
</evidence>
<dbReference type="PANTHER" id="PTHR43876:SF7">
    <property type="entry name" value="UBIQUINONE BIOSYNTHESIS MONOOXYGENASE COQ6, MITOCHONDRIAL"/>
    <property type="match status" value="1"/>
</dbReference>
<evidence type="ECO:0000256" key="1">
    <source>
        <dbReference type="ARBA" id="ARBA00001974"/>
    </source>
</evidence>
<sequence>MAQQYDLIIVGAGMVGATLALALADTALRIAVVDAAMLDRAARNPETASGYDPRVSALSAASETILDNLGAWQQIPEQSRCSYRHMHVWDAEGTGEISFDAAALSESRLGHIVENHHIQQALLDSLKQTSITLFSGQRVEGLVRESAEWRLVLESGKRLYAPLIVAADGAQSRVRELAGFEMREWDYLHHAVVTTVQTENMHQDTAWQRFLPSGPLAFLPLPDRNGAHYCSIVWSVLPEIASELMALDEQAFIQRLDEAFEGRLGAVLATDARHCFALRQRHAKHYAMQGLVVIGDAAHSIHPLAGQGVNLGLLDAAELADVLKAALLRGEDLAGLTVLQRYERRRIGANLAMMAAMEGFERLFHADALPLRWLRNAGMRLLDDQGFLKAGIMRRAMGPTGDLPALARARFEG</sequence>
<dbReference type="NCBIfam" id="TIGR01988">
    <property type="entry name" value="Ubi-OHases"/>
    <property type="match status" value="1"/>
</dbReference>
<dbReference type="GO" id="GO:0071949">
    <property type="term" value="F:FAD binding"/>
    <property type="evidence" value="ECO:0007669"/>
    <property type="project" value="InterPro"/>
</dbReference>
<dbReference type="InterPro" id="IPR002938">
    <property type="entry name" value="FAD-bd"/>
</dbReference>
<dbReference type="PROSITE" id="PS01304">
    <property type="entry name" value="UBIH"/>
    <property type="match status" value="1"/>
</dbReference>
<accession>A0A0F9VQG7</accession>
<comment type="similarity">
    <text evidence="2">Belongs to the UbiH/COQ6 family.</text>
</comment>
<dbReference type="Gene3D" id="3.50.50.60">
    <property type="entry name" value="FAD/NAD(P)-binding domain"/>
    <property type="match status" value="2"/>
</dbReference>
<dbReference type="Pfam" id="PF01494">
    <property type="entry name" value="FAD_binding_3"/>
    <property type="match status" value="1"/>
</dbReference>
<dbReference type="InterPro" id="IPR010971">
    <property type="entry name" value="UbiH/COQ6"/>
</dbReference>
<evidence type="ECO:0000256" key="3">
    <source>
        <dbReference type="ARBA" id="ARBA00022630"/>
    </source>
</evidence>
<keyword evidence="5" id="KW-0560">Oxidoreductase</keyword>
<gene>
    <name evidence="8" type="ORF">LCGC14_0110580</name>
</gene>
<reference evidence="8" key="1">
    <citation type="journal article" date="2015" name="Nature">
        <title>Complex archaea that bridge the gap between prokaryotes and eukaryotes.</title>
        <authorList>
            <person name="Spang A."/>
            <person name="Saw J.H."/>
            <person name="Jorgensen S.L."/>
            <person name="Zaremba-Niedzwiedzka K."/>
            <person name="Martijn J."/>
            <person name="Lind A.E."/>
            <person name="van Eijk R."/>
            <person name="Schleper C."/>
            <person name="Guy L."/>
            <person name="Ettema T.J."/>
        </authorList>
    </citation>
    <scope>NUCLEOTIDE SEQUENCE</scope>
</reference>
<evidence type="ECO:0000259" key="7">
    <source>
        <dbReference type="Pfam" id="PF01494"/>
    </source>
</evidence>
<dbReference type="SUPFAM" id="SSF51905">
    <property type="entry name" value="FAD/NAD(P)-binding domain"/>
    <property type="match status" value="1"/>
</dbReference>
<dbReference type="PANTHER" id="PTHR43876">
    <property type="entry name" value="UBIQUINONE BIOSYNTHESIS MONOOXYGENASE COQ6, MITOCHONDRIAL"/>
    <property type="match status" value="1"/>
</dbReference>
<protein>
    <recommendedName>
        <fullName evidence="7">FAD-binding domain-containing protein</fullName>
    </recommendedName>
</protein>
<dbReference type="FunFam" id="3.50.50.60:FF:000021">
    <property type="entry name" value="Ubiquinone biosynthesis monooxygenase COQ6"/>
    <property type="match status" value="1"/>
</dbReference>
<comment type="caution">
    <text evidence="8">The sequence shown here is derived from an EMBL/GenBank/DDBJ whole genome shotgun (WGS) entry which is preliminary data.</text>
</comment>
<evidence type="ECO:0000256" key="5">
    <source>
        <dbReference type="ARBA" id="ARBA00023002"/>
    </source>
</evidence>
<name>A0A0F9VQG7_9ZZZZ</name>
<dbReference type="GO" id="GO:0006744">
    <property type="term" value="P:ubiquinone biosynthetic process"/>
    <property type="evidence" value="ECO:0007669"/>
    <property type="project" value="InterPro"/>
</dbReference>
<comment type="cofactor">
    <cofactor evidence="1">
        <name>FAD</name>
        <dbReference type="ChEBI" id="CHEBI:57692"/>
    </cofactor>
</comment>